<name>A0ABR0ZLN1_HUSHU</name>
<dbReference type="PANTHER" id="PTHR14362:SF2">
    <property type="entry name" value="COILED-COIL DOMAIN-CONTAINING PROTEIN 81"/>
    <property type="match status" value="1"/>
</dbReference>
<gene>
    <name evidence="1" type="ORF">HHUSO_G11549</name>
</gene>
<dbReference type="Proteomes" id="UP001369086">
    <property type="component" value="Unassembled WGS sequence"/>
</dbReference>
<dbReference type="EMBL" id="JAHFZB010000009">
    <property type="protein sequence ID" value="KAK6485703.1"/>
    <property type="molecule type" value="Genomic_DNA"/>
</dbReference>
<evidence type="ECO:0000313" key="2">
    <source>
        <dbReference type="Proteomes" id="UP001369086"/>
    </source>
</evidence>
<keyword evidence="2" id="KW-1185">Reference proteome</keyword>
<protein>
    <submittedName>
        <fullName evidence="1">Coiled-coil domain-containing protein 81-like</fullName>
    </submittedName>
</protein>
<reference evidence="1 2" key="1">
    <citation type="submission" date="2021-05" db="EMBL/GenBank/DDBJ databases">
        <authorList>
            <person name="Zahm M."/>
            <person name="Klopp C."/>
            <person name="Cabau C."/>
            <person name="Kuhl H."/>
            <person name="Suciu R."/>
            <person name="Ciorpac M."/>
            <person name="Holostenco D."/>
            <person name="Gessner J."/>
            <person name="Wuertz S."/>
            <person name="Hohne C."/>
            <person name="Stock M."/>
            <person name="Gislard M."/>
            <person name="Lluch J."/>
            <person name="Milhes M."/>
            <person name="Lampietro C."/>
            <person name="Lopez Roques C."/>
            <person name="Donnadieu C."/>
            <person name="Du K."/>
            <person name="Schartl M."/>
            <person name="Guiguen Y."/>
        </authorList>
    </citation>
    <scope>NUCLEOTIDE SEQUENCE [LARGE SCALE GENOMIC DNA]</scope>
    <source>
        <strain evidence="1">Hh-F2</strain>
        <tissue evidence="1">Blood</tissue>
    </source>
</reference>
<comment type="caution">
    <text evidence="1">The sequence shown here is derived from an EMBL/GenBank/DDBJ whole genome shotgun (WGS) entry which is preliminary data.</text>
</comment>
<dbReference type="InterPro" id="IPR026295">
    <property type="entry name" value="CCD81"/>
</dbReference>
<sequence length="142" mass="16614">MELCYLCVQRARRNVPVYFHEERKRQQEDEERVLMQYQQLQDQAYLDKKQNHMLAARENNKESAAYNLGVSEAIKASKTAKSTFSSSYIFPKGPGMLCRFPKQEEYKQSLSLQVGAKKEKEAKSKQDQVFLDRLELTQLAEK</sequence>
<organism evidence="1 2">
    <name type="scientific">Huso huso</name>
    <name type="common">Beluga</name>
    <name type="synonym">Acipenser huso</name>
    <dbReference type="NCBI Taxonomy" id="61971"/>
    <lineage>
        <taxon>Eukaryota</taxon>
        <taxon>Metazoa</taxon>
        <taxon>Chordata</taxon>
        <taxon>Craniata</taxon>
        <taxon>Vertebrata</taxon>
        <taxon>Euteleostomi</taxon>
        <taxon>Actinopterygii</taxon>
        <taxon>Chondrostei</taxon>
        <taxon>Acipenseriformes</taxon>
        <taxon>Acipenseridae</taxon>
        <taxon>Huso</taxon>
    </lineage>
</organism>
<proteinExistence type="predicted"/>
<evidence type="ECO:0000313" key="1">
    <source>
        <dbReference type="EMBL" id="KAK6485703.1"/>
    </source>
</evidence>
<dbReference type="PANTHER" id="PTHR14362">
    <property type="entry name" value="COILED-COIL DOMAIN-CONTAINING PROTEIN 81"/>
    <property type="match status" value="1"/>
</dbReference>
<accession>A0ABR0ZLN1</accession>